<sequence>MTVASPYGSCRHNANFYWEIYLPPPQRDRVGLEERCLLWSRKVPGSKPKSTENPSCIGPDARKIIRREPNVLPLTWHGSLERELPAQASSSD</sequence>
<dbReference type="AlphaFoldDB" id="A0A4Y2M813"/>
<dbReference type="Proteomes" id="UP000499080">
    <property type="component" value="Unassembled WGS sequence"/>
</dbReference>
<dbReference type="EMBL" id="BGPR01006910">
    <property type="protein sequence ID" value="GBN22829.1"/>
    <property type="molecule type" value="Genomic_DNA"/>
</dbReference>
<reference evidence="1 2" key="1">
    <citation type="journal article" date="2019" name="Sci. Rep.">
        <title>Orb-weaving spider Araneus ventricosus genome elucidates the spidroin gene catalogue.</title>
        <authorList>
            <person name="Kono N."/>
            <person name="Nakamura H."/>
            <person name="Ohtoshi R."/>
            <person name="Moran D.A.P."/>
            <person name="Shinohara A."/>
            <person name="Yoshida Y."/>
            <person name="Fujiwara M."/>
            <person name="Mori M."/>
            <person name="Tomita M."/>
            <person name="Arakawa K."/>
        </authorList>
    </citation>
    <scope>NUCLEOTIDE SEQUENCE [LARGE SCALE GENOMIC DNA]</scope>
</reference>
<evidence type="ECO:0000313" key="2">
    <source>
        <dbReference type="Proteomes" id="UP000499080"/>
    </source>
</evidence>
<organism evidence="1 2">
    <name type="scientific">Araneus ventricosus</name>
    <name type="common">Orbweaver spider</name>
    <name type="synonym">Epeira ventricosa</name>
    <dbReference type="NCBI Taxonomy" id="182803"/>
    <lineage>
        <taxon>Eukaryota</taxon>
        <taxon>Metazoa</taxon>
        <taxon>Ecdysozoa</taxon>
        <taxon>Arthropoda</taxon>
        <taxon>Chelicerata</taxon>
        <taxon>Arachnida</taxon>
        <taxon>Araneae</taxon>
        <taxon>Araneomorphae</taxon>
        <taxon>Entelegynae</taxon>
        <taxon>Araneoidea</taxon>
        <taxon>Araneidae</taxon>
        <taxon>Araneus</taxon>
    </lineage>
</organism>
<keyword evidence="2" id="KW-1185">Reference proteome</keyword>
<proteinExistence type="predicted"/>
<evidence type="ECO:0000313" key="1">
    <source>
        <dbReference type="EMBL" id="GBN22829.1"/>
    </source>
</evidence>
<name>A0A4Y2M813_ARAVE</name>
<protein>
    <submittedName>
        <fullName evidence="1">Uncharacterized protein</fullName>
    </submittedName>
</protein>
<gene>
    <name evidence="1" type="ORF">AVEN_127775_1</name>
</gene>
<accession>A0A4Y2M813</accession>
<comment type="caution">
    <text evidence="1">The sequence shown here is derived from an EMBL/GenBank/DDBJ whole genome shotgun (WGS) entry which is preliminary data.</text>
</comment>